<dbReference type="SUPFAM" id="SSF56349">
    <property type="entry name" value="DNA breaking-rejoining enzymes"/>
    <property type="match status" value="1"/>
</dbReference>
<evidence type="ECO:0000256" key="1">
    <source>
        <dbReference type="ARBA" id="ARBA00022908"/>
    </source>
</evidence>
<organism evidence="6 7">
    <name type="scientific">Paraburkholderia sejongensis</name>
    <dbReference type="NCBI Taxonomy" id="2886946"/>
    <lineage>
        <taxon>Bacteria</taxon>
        <taxon>Pseudomonadati</taxon>
        <taxon>Pseudomonadota</taxon>
        <taxon>Betaproteobacteria</taxon>
        <taxon>Burkholderiales</taxon>
        <taxon>Burkholderiaceae</taxon>
        <taxon>Paraburkholderia</taxon>
    </lineage>
</organism>
<dbReference type="RefSeq" id="WP_230509792.1">
    <property type="nucleotide sequence ID" value="NZ_JAJITD010000005.1"/>
</dbReference>
<dbReference type="InterPro" id="IPR011010">
    <property type="entry name" value="DNA_brk_join_enz"/>
</dbReference>
<feature type="compositionally biased region" description="Acidic residues" evidence="4">
    <location>
        <begin position="171"/>
        <end position="181"/>
    </location>
</feature>
<evidence type="ECO:0000256" key="2">
    <source>
        <dbReference type="ARBA" id="ARBA00023125"/>
    </source>
</evidence>
<name>A0ABS8JUE1_9BURK</name>
<evidence type="ECO:0000259" key="5">
    <source>
        <dbReference type="PROSITE" id="PS51898"/>
    </source>
</evidence>
<dbReference type="Proteomes" id="UP001431019">
    <property type="component" value="Unassembled WGS sequence"/>
</dbReference>
<dbReference type="InterPro" id="IPR013762">
    <property type="entry name" value="Integrase-like_cat_sf"/>
</dbReference>
<keyword evidence="1" id="KW-0229">DNA integration</keyword>
<keyword evidence="2" id="KW-0238">DNA-binding</keyword>
<sequence length="382" mass="43056">MAAITKRGPFQWRAQVRRHGYPAQSKTFNTKAEAEAWAKMIESEMSRGVWVSRSEAEATTLYEALKRYAEEISLPKKGAAQEASVIKTCKAADLAKRPLASIRSADIAKLRDEWLKDYKPATVLRRLALLSHVFNVARKEWGMESLSNPVELVRKPQPNNARTRRIAAGEATEEVPDADAPESERGAQDGELERVVSASNSALLPAIIWLAVETAMRRGEIVSLRWEHVDLKRRVAHLPATKNGDARDVPLSPRAVEVLQALNADGRNDAKDAPKVAPTDDELGSHSRRVFGIRSDAVTRAFERAVARARTLYLDECREAGQRPDHKFLTDLRFHDLRHEATSRLASIFPMHELTKITGHKDPRMLMRYYHPRAEELAKRLQ</sequence>
<keyword evidence="3" id="KW-0233">DNA recombination</keyword>
<evidence type="ECO:0000313" key="6">
    <source>
        <dbReference type="EMBL" id="MCC8393502.1"/>
    </source>
</evidence>
<comment type="caution">
    <text evidence="6">The sequence shown here is derived from an EMBL/GenBank/DDBJ whole genome shotgun (WGS) entry which is preliminary data.</text>
</comment>
<proteinExistence type="predicted"/>
<dbReference type="Gene3D" id="1.10.150.130">
    <property type="match status" value="1"/>
</dbReference>
<gene>
    <name evidence="6" type="ORF">LJ656_12955</name>
</gene>
<evidence type="ECO:0000256" key="4">
    <source>
        <dbReference type="SAM" id="MobiDB-lite"/>
    </source>
</evidence>
<feature type="domain" description="Tyr recombinase" evidence="5">
    <location>
        <begin position="181"/>
        <end position="382"/>
    </location>
</feature>
<accession>A0ABS8JUE1</accession>
<evidence type="ECO:0000313" key="7">
    <source>
        <dbReference type="Proteomes" id="UP001431019"/>
    </source>
</evidence>
<dbReference type="PROSITE" id="PS51898">
    <property type="entry name" value="TYR_RECOMBINASE"/>
    <property type="match status" value="1"/>
</dbReference>
<reference evidence="6 7" key="1">
    <citation type="submission" date="2021-11" db="EMBL/GenBank/DDBJ databases">
        <authorList>
            <person name="Oh E.-T."/>
            <person name="Kim S.-B."/>
        </authorList>
    </citation>
    <scope>NUCLEOTIDE SEQUENCE [LARGE SCALE GENOMIC DNA]</scope>
    <source>
        <strain evidence="6 7">MMS20-SJTR3</strain>
    </source>
</reference>
<dbReference type="InterPro" id="IPR010998">
    <property type="entry name" value="Integrase_recombinase_N"/>
</dbReference>
<dbReference type="PANTHER" id="PTHR30349:SF94">
    <property type="entry name" value="INTEGRASE_RECOMBINASE HI_1414-RELATED"/>
    <property type="match status" value="1"/>
</dbReference>
<dbReference type="Gene3D" id="1.10.443.10">
    <property type="entry name" value="Intergrase catalytic core"/>
    <property type="match status" value="1"/>
</dbReference>
<feature type="region of interest" description="Disordered" evidence="4">
    <location>
        <begin position="159"/>
        <end position="190"/>
    </location>
</feature>
<evidence type="ECO:0000256" key="3">
    <source>
        <dbReference type="ARBA" id="ARBA00023172"/>
    </source>
</evidence>
<dbReference type="EMBL" id="JAJITD010000005">
    <property type="protein sequence ID" value="MCC8393502.1"/>
    <property type="molecule type" value="Genomic_DNA"/>
</dbReference>
<dbReference type="PANTHER" id="PTHR30349">
    <property type="entry name" value="PHAGE INTEGRASE-RELATED"/>
    <property type="match status" value="1"/>
</dbReference>
<dbReference type="InterPro" id="IPR050090">
    <property type="entry name" value="Tyrosine_recombinase_XerCD"/>
</dbReference>
<dbReference type="InterPro" id="IPR002104">
    <property type="entry name" value="Integrase_catalytic"/>
</dbReference>
<protein>
    <submittedName>
        <fullName evidence="6">Tyrosine-type recombinase/integrase</fullName>
    </submittedName>
</protein>
<dbReference type="Pfam" id="PF00589">
    <property type="entry name" value="Phage_integrase"/>
    <property type="match status" value="1"/>
</dbReference>
<dbReference type="CDD" id="cd00796">
    <property type="entry name" value="INT_Rci_Hp1_C"/>
    <property type="match status" value="1"/>
</dbReference>
<keyword evidence="7" id="KW-1185">Reference proteome</keyword>